<evidence type="ECO:0000259" key="3">
    <source>
        <dbReference type="Pfam" id="PF18962"/>
    </source>
</evidence>
<dbReference type="EMBL" id="FQYY01000010">
    <property type="protein sequence ID" value="SHJ18953.1"/>
    <property type="molecule type" value="Genomic_DNA"/>
</dbReference>
<reference evidence="4 5" key="1">
    <citation type="submission" date="2016-11" db="EMBL/GenBank/DDBJ databases">
        <authorList>
            <person name="Jaros S."/>
            <person name="Januszkiewicz K."/>
            <person name="Wedrychowicz H."/>
        </authorList>
    </citation>
    <scope>NUCLEOTIDE SEQUENCE [LARGE SCALE GENOMIC DNA]</scope>
    <source>
        <strain evidence="4 5">DSM 21425</strain>
    </source>
</reference>
<dbReference type="NCBIfam" id="TIGR04183">
    <property type="entry name" value="Por_Secre_tail"/>
    <property type="match status" value="1"/>
</dbReference>
<feature type="chain" id="PRO_5012409670" evidence="2">
    <location>
        <begin position="24"/>
        <end position="239"/>
    </location>
</feature>
<name>A0A1M6HA06_9FLAO</name>
<sequence>MKNKINYLFAILLLMFQIQITMAQTTFEWETATDNGDNVTETIDGITATFSGLPDLTITNCGGCFGSSNNLVVSDGTNNGMSVTFAFSETVNVNTILAIDGNGANIDYTFTPTGGNNSIVVASLTNGSASVDLNWTDVTSFTVTSSGSLFGFDNLFINGQLSNTDFNSNNIVFYPNPVQDILYLKNIDNLEAVSLYNNLGQRILEIKGDKIDLSNFDIGTYFLKIKTSDGIKTTTILKK</sequence>
<dbReference type="RefSeq" id="WP_084112980.1">
    <property type="nucleotide sequence ID" value="NZ_FQYY01000010.1"/>
</dbReference>
<organism evidence="4 5">
    <name type="scientific">Mesonia phycicola</name>
    <dbReference type="NCBI Taxonomy" id="579105"/>
    <lineage>
        <taxon>Bacteria</taxon>
        <taxon>Pseudomonadati</taxon>
        <taxon>Bacteroidota</taxon>
        <taxon>Flavobacteriia</taxon>
        <taxon>Flavobacteriales</taxon>
        <taxon>Flavobacteriaceae</taxon>
        <taxon>Mesonia</taxon>
    </lineage>
</organism>
<keyword evidence="5" id="KW-1185">Reference proteome</keyword>
<dbReference type="STRING" id="579105.SAMN04488096_11010"/>
<feature type="signal peptide" evidence="2">
    <location>
        <begin position="1"/>
        <end position="23"/>
    </location>
</feature>
<proteinExistence type="predicted"/>
<keyword evidence="1 2" id="KW-0732">Signal</keyword>
<accession>A0A1M6HA06</accession>
<gene>
    <name evidence="4" type="ORF">SAMN04488096_11010</name>
</gene>
<dbReference type="OrthoDB" id="1407599at2"/>
<evidence type="ECO:0000256" key="1">
    <source>
        <dbReference type="ARBA" id="ARBA00022729"/>
    </source>
</evidence>
<dbReference type="Proteomes" id="UP000184225">
    <property type="component" value="Unassembled WGS sequence"/>
</dbReference>
<dbReference type="InterPro" id="IPR026444">
    <property type="entry name" value="Secre_tail"/>
</dbReference>
<feature type="domain" description="Secretion system C-terminal sorting" evidence="3">
    <location>
        <begin position="174"/>
        <end position="233"/>
    </location>
</feature>
<dbReference type="Pfam" id="PF18962">
    <property type="entry name" value="Por_Secre_tail"/>
    <property type="match status" value="1"/>
</dbReference>
<protein>
    <submittedName>
        <fullName evidence="4">Por secretion system C-terminal sorting domain-containing protein</fullName>
    </submittedName>
</protein>
<evidence type="ECO:0000313" key="5">
    <source>
        <dbReference type="Proteomes" id="UP000184225"/>
    </source>
</evidence>
<dbReference type="AlphaFoldDB" id="A0A1M6HA06"/>
<evidence type="ECO:0000256" key="2">
    <source>
        <dbReference type="SAM" id="SignalP"/>
    </source>
</evidence>
<evidence type="ECO:0000313" key="4">
    <source>
        <dbReference type="EMBL" id="SHJ18953.1"/>
    </source>
</evidence>